<dbReference type="GO" id="GO:0005814">
    <property type="term" value="C:centriole"/>
    <property type="evidence" value="ECO:0007669"/>
    <property type="project" value="InterPro"/>
</dbReference>
<evidence type="ECO:0000256" key="1">
    <source>
        <dbReference type="SAM" id="Coils"/>
    </source>
</evidence>
<feature type="compositionally biased region" description="Polar residues" evidence="2">
    <location>
        <begin position="769"/>
        <end position="792"/>
    </location>
</feature>
<keyword evidence="3" id="KW-1185">Reference proteome</keyword>
<dbReference type="Proteomes" id="UP000829291">
    <property type="component" value="Chromosome 5"/>
</dbReference>
<dbReference type="RefSeq" id="XP_015514300.2">
    <property type="nucleotide sequence ID" value="XM_015658814.2"/>
</dbReference>
<evidence type="ECO:0000313" key="5">
    <source>
        <dbReference type="RefSeq" id="XP_046596835.1"/>
    </source>
</evidence>
<feature type="compositionally biased region" description="Polar residues" evidence="2">
    <location>
        <begin position="88"/>
        <end position="108"/>
    </location>
</feature>
<reference evidence="4 5" key="1">
    <citation type="submission" date="2025-05" db="UniProtKB">
        <authorList>
            <consortium name="RefSeq"/>
        </authorList>
    </citation>
    <scope>IDENTIFICATION</scope>
    <source>
        <tissue evidence="4 5">Thorax and Abdomen</tissue>
    </source>
</reference>
<dbReference type="PANTHER" id="PTHR13594">
    <property type="entry name" value="CENTRIOLAR COILED-COIL PROTEIN OF 110 KDA"/>
    <property type="match status" value="1"/>
</dbReference>
<dbReference type="GeneID" id="107220280"/>
<dbReference type="GO" id="GO:0032053">
    <property type="term" value="P:ciliary basal body organization"/>
    <property type="evidence" value="ECO:0007669"/>
    <property type="project" value="TreeGrafter"/>
</dbReference>
<evidence type="ECO:0000313" key="4">
    <source>
        <dbReference type="RefSeq" id="XP_015514300.2"/>
    </source>
</evidence>
<feature type="region of interest" description="Disordered" evidence="2">
    <location>
        <begin position="80"/>
        <end position="112"/>
    </location>
</feature>
<feature type="region of interest" description="Disordered" evidence="2">
    <location>
        <begin position="731"/>
        <end position="755"/>
    </location>
</feature>
<accession>A0A6J0BHN7</accession>
<sequence>MNGKNTVMEEKSQYVSCIKINGVPILPPLMTDDLRAEMSYYKQLAIAVEEKLKMLKIAKESIRTECAKCIALENQSFKTDEKVEKSNSYDSTTEDSCMTETETSTIESGPNIDTVIDIPTREEQPDKNYTSLDTSFHESTAETMNQSDASFDNDGNENSSKERNDELFTTSTCSDTITASTDLNQYLDASPPTQSTVETVTPEIVKPKVPKTLDIIPITVQVPEQEKSDDSFDEKPSGQNTPPKLVRQGSYILEAPSPMLLAHMQTELADPGYIPSTTSTAIKRKEWNISQAKSEWENQIKNKEIIIPDNSRGSNGHTRYRRNSMSTLNNQKVFKSLSHAKNGSSLGMHQSAKSVDCIQTMLDRELVCKSPGGAKSNGYSQMQSVRGSGGSTKSGNSQKFRSNRNVSFINLANRLGGSVGSLVNFGGQSCQAMNARNDRSKPTIINEAQSTPSPVKSVAVTDKLVIIFKEIQRKHEEQMAELIAKQQREQKNMQREFEKQQALLLGQIKKTFPGILIPPTAEEETPEVLKPVLNTTKEDDDTYSLDKNNPPLPKCPLDYIYPLNGHCETIISSSNNTSTHPKVDTSENKGLESNELLSKNIDAPSSIHRSKNTADKCLNVSRQLFPLDSNTVHVPIPVNVHYTAKHIKAATIINAYARGYLVRRLMNTERVVDLKNTYKEALHCMLKLHVDAPLNLPELNFHQRLQLQCDAASMNIAELFAQSPEQRMQVISQDRDIKRSRSERPSSAHSYSFATQRTLARKKMKEMGNFSSPPISSRTCSARSRCQTWTSNSREKRSQNIYHGIKRSTSAGTVRKPWR</sequence>
<feature type="region of interest" description="Disordered" evidence="2">
    <location>
        <begin position="369"/>
        <end position="401"/>
    </location>
</feature>
<evidence type="ECO:0000313" key="3">
    <source>
        <dbReference type="Proteomes" id="UP000829291"/>
    </source>
</evidence>
<dbReference type="GO" id="GO:1903723">
    <property type="term" value="P:negative regulation of centriole elongation"/>
    <property type="evidence" value="ECO:0007669"/>
    <property type="project" value="TreeGrafter"/>
</dbReference>
<dbReference type="KEGG" id="nlo:107220280"/>
<dbReference type="RefSeq" id="XP_046596836.1">
    <property type="nucleotide sequence ID" value="XM_046740880.1"/>
</dbReference>
<dbReference type="PROSITE" id="PS50096">
    <property type="entry name" value="IQ"/>
    <property type="match status" value="1"/>
</dbReference>
<feature type="region of interest" description="Disordered" evidence="2">
    <location>
        <begin position="767"/>
        <end position="819"/>
    </location>
</feature>
<feature type="compositionally biased region" description="Basic and acidic residues" evidence="2">
    <location>
        <begin position="733"/>
        <end position="746"/>
    </location>
</feature>
<dbReference type="GO" id="GO:0032465">
    <property type="term" value="P:regulation of cytokinesis"/>
    <property type="evidence" value="ECO:0007669"/>
    <property type="project" value="InterPro"/>
</dbReference>
<dbReference type="RefSeq" id="XP_046596835.1">
    <property type="nucleotide sequence ID" value="XM_046740879.1"/>
</dbReference>
<keyword evidence="1" id="KW-0175">Coiled coil</keyword>
<organism evidence="3 4">
    <name type="scientific">Neodiprion lecontei</name>
    <name type="common">Redheaded pine sawfly</name>
    <dbReference type="NCBI Taxonomy" id="441921"/>
    <lineage>
        <taxon>Eukaryota</taxon>
        <taxon>Metazoa</taxon>
        <taxon>Ecdysozoa</taxon>
        <taxon>Arthropoda</taxon>
        <taxon>Hexapoda</taxon>
        <taxon>Insecta</taxon>
        <taxon>Pterygota</taxon>
        <taxon>Neoptera</taxon>
        <taxon>Endopterygota</taxon>
        <taxon>Hymenoptera</taxon>
        <taxon>Tenthredinoidea</taxon>
        <taxon>Diprionidae</taxon>
        <taxon>Diprioninae</taxon>
        <taxon>Neodiprion</taxon>
    </lineage>
</organism>
<feature type="compositionally biased region" description="Polar residues" evidence="2">
    <location>
        <begin position="141"/>
        <end position="150"/>
    </location>
</feature>
<dbReference type="AlphaFoldDB" id="A0A6J0BHN7"/>
<gene>
    <name evidence="4 5 6" type="primary">LOC107220280</name>
</gene>
<feature type="compositionally biased region" description="Basic and acidic residues" evidence="2">
    <location>
        <begin position="224"/>
        <end position="236"/>
    </location>
</feature>
<feature type="region of interest" description="Disordered" evidence="2">
    <location>
        <begin position="223"/>
        <end position="245"/>
    </location>
</feature>
<evidence type="ECO:0000256" key="2">
    <source>
        <dbReference type="SAM" id="MobiDB-lite"/>
    </source>
</evidence>
<name>A0A6J0BHN7_NEOLC</name>
<proteinExistence type="predicted"/>
<evidence type="ECO:0000313" key="6">
    <source>
        <dbReference type="RefSeq" id="XP_046596836.1"/>
    </source>
</evidence>
<dbReference type="GO" id="GO:0007099">
    <property type="term" value="P:centriole replication"/>
    <property type="evidence" value="ECO:0007669"/>
    <property type="project" value="InterPro"/>
</dbReference>
<dbReference type="PANTHER" id="PTHR13594:SF1">
    <property type="entry name" value="CENTRIOLAR COILED-COIL PROTEIN OF 110 KDA"/>
    <property type="match status" value="1"/>
</dbReference>
<dbReference type="InParanoid" id="A0A6J0BHN7"/>
<dbReference type="CDD" id="cd23767">
    <property type="entry name" value="IQCD"/>
    <property type="match status" value="1"/>
</dbReference>
<protein>
    <submittedName>
        <fullName evidence="4 5">Uncharacterized protein LOC107220280</fullName>
    </submittedName>
</protein>
<dbReference type="Pfam" id="PF16025">
    <property type="entry name" value="CaM_bind"/>
    <property type="match status" value="1"/>
</dbReference>
<feature type="coiled-coil region" evidence="1">
    <location>
        <begin position="472"/>
        <end position="503"/>
    </location>
</feature>
<dbReference type="InterPro" id="IPR033207">
    <property type="entry name" value="CCP110"/>
</dbReference>
<feature type="compositionally biased region" description="Polar residues" evidence="2">
    <location>
        <begin position="377"/>
        <end position="386"/>
    </location>
</feature>
<dbReference type="OrthoDB" id="10028852at2759"/>
<feature type="region of interest" description="Disordered" evidence="2">
    <location>
        <begin position="138"/>
        <end position="167"/>
    </location>
</feature>